<feature type="compositionally biased region" description="Low complexity" evidence="2">
    <location>
        <begin position="203"/>
        <end position="221"/>
    </location>
</feature>
<dbReference type="PANTHER" id="PTHR10794:SF84">
    <property type="entry name" value="ESTERASE_LIPASE_THIOESTERASE FAMILY PROTEIN"/>
    <property type="match status" value="1"/>
</dbReference>
<dbReference type="InterPro" id="IPR029058">
    <property type="entry name" value="AB_hydrolase_fold"/>
</dbReference>
<name>A0ABQ7GMC6_DUNSA</name>
<dbReference type="EMBL" id="MU069689">
    <property type="protein sequence ID" value="KAF5835763.1"/>
    <property type="molecule type" value="Genomic_DNA"/>
</dbReference>
<keyword evidence="4" id="KW-1185">Reference proteome</keyword>
<evidence type="ECO:0000256" key="1">
    <source>
        <dbReference type="ARBA" id="ARBA00010884"/>
    </source>
</evidence>
<sequence>MRVVVYNHCGVCGSPATSPRLYSACYTEDLRLAISHISRLFPTAPLLSAAFSIGANVLVHYLAEEADARSAVTASSSSSSSNRTSSVLKDGVRSSSDGVGSTSGASRAGPLVAASAREKDKVSPRPQLTAAVSLCNPFNLTLGDWNWRRPDAGFRRAYDRYLAARMSDVFSQNWEVLAAGAASQPPPTPGSRRVPDQNADVGSLESSSVYPVASSSSSSESDGTAGLQEGALLGGTTRRPSMGAAHSGRSSSIMQKGNYSQQRVPNDGRPDMPITAEDQAALAAASGVHVASNSSSSSSSSSSSNSGGSSALDSSGDRLAAGHEHAVPLSGDSGRNSGTSSSSSSSSSSNTSTESVRGQSSSSPALYCSSLSFHARDSRNWPIRIPKPLVTVRPATIRPEDARRAPTVRDFDDAATRHWFGFYSVDEYYAAASSAYHLDAVDIPLLCISAEDDPICPKEAIPIEAFDKNPHLMLIITPTGGHLGWIDLNPGGGGWRGRPWTEDVMLEYLQAVLAQERNARNNV</sequence>
<dbReference type="PROSITE" id="PS01133">
    <property type="entry name" value="UPF0017"/>
    <property type="match status" value="1"/>
</dbReference>
<dbReference type="SUPFAM" id="SSF53474">
    <property type="entry name" value="alpha/beta-Hydrolases"/>
    <property type="match status" value="2"/>
</dbReference>
<dbReference type="InterPro" id="IPR050960">
    <property type="entry name" value="AB_hydrolase_4_sf"/>
</dbReference>
<dbReference type="Proteomes" id="UP000815325">
    <property type="component" value="Unassembled WGS sequence"/>
</dbReference>
<gene>
    <name evidence="3" type="ORF">DUNSADRAFT_6904</name>
</gene>
<feature type="region of interest" description="Disordered" evidence="2">
    <location>
        <begin position="72"/>
        <end position="125"/>
    </location>
</feature>
<evidence type="ECO:0000313" key="3">
    <source>
        <dbReference type="EMBL" id="KAF5835763.1"/>
    </source>
</evidence>
<dbReference type="InterPro" id="IPR000952">
    <property type="entry name" value="AB_hydrolase_4_CS"/>
</dbReference>
<dbReference type="PANTHER" id="PTHR10794">
    <property type="entry name" value="ABHYDROLASE DOMAIN-CONTAINING PROTEIN"/>
    <property type="match status" value="1"/>
</dbReference>
<feature type="compositionally biased region" description="Low complexity" evidence="2">
    <location>
        <begin position="72"/>
        <end position="106"/>
    </location>
</feature>
<proteinExistence type="inferred from homology"/>
<comment type="similarity">
    <text evidence="1">Belongs to the AB hydrolase superfamily. AB hydrolase 4 family.</text>
</comment>
<feature type="compositionally biased region" description="Low complexity" evidence="2">
    <location>
        <begin position="285"/>
        <end position="319"/>
    </location>
</feature>
<comment type="caution">
    <text evidence="3">The sequence shown here is derived from an EMBL/GenBank/DDBJ whole genome shotgun (WGS) entry which is preliminary data.</text>
</comment>
<evidence type="ECO:0000313" key="4">
    <source>
        <dbReference type="Proteomes" id="UP000815325"/>
    </source>
</evidence>
<reference evidence="3" key="1">
    <citation type="submission" date="2017-08" db="EMBL/GenBank/DDBJ databases">
        <authorList>
            <person name="Polle J.E."/>
            <person name="Barry K."/>
            <person name="Cushman J."/>
            <person name="Schmutz J."/>
            <person name="Tran D."/>
            <person name="Hathwaick L.T."/>
            <person name="Yim W.C."/>
            <person name="Jenkins J."/>
            <person name="Mckie-Krisberg Z.M."/>
            <person name="Prochnik S."/>
            <person name="Lindquist E."/>
            <person name="Dockter R.B."/>
            <person name="Adam C."/>
            <person name="Molina H."/>
            <person name="Bunkerborg J."/>
            <person name="Jin E."/>
            <person name="Buchheim M."/>
            <person name="Magnuson J."/>
        </authorList>
    </citation>
    <scope>NUCLEOTIDE SEQUENCE</scope>
    <source>
        <strain evidence="3">CCAP 19/18</strain>
    </source>
</reference>
<feature type="region of interest" description="Disordered" evidence="2">
    <location>
        <begin position="285"/>
        <end position="365"/>
    </location>
</feature>
<evidence type="ECO:0000256" key="2">
    <source>
        <dbReference type="SAM" id="MobiDB-lite"/>
    </source>
</evidence>
<accession>A0ABQ7GMC6</accession>
<dbReference type="Gene3D" id="3.40.50.1820">
    <property type="entry name" value="alpha/beta hydrolase"/>
    <property type="match status" value="1"/>
</dbReference>
<protein>
    <submittedName>
        <fullName evidence="3">Uncharacterized protein</fullName>
    </submittedName>
</protein>
<feature type="compositionally biased region" description="Low complexity" evidence="2">
    <location>
        <begin position="330"/>
        <end position="365"/>
    </location>
</feature>
<feature type="region of interest" description="Disordered" evidence="2">
    <location>
        <begin position="180"/>
        <end position="273"/>
    </location>
</feature>
<organism evidence="3 4">
    <name type="scientific">Dunaliella salina</name>
    <name type="common">Green alga</name>
    <name type="synonym">Protococcus salinus</name>
    <dbReference type="NCBI Taxonomy" id="3046"/>
    <lineage>
        <taxon>Eukaryota</taxon>
        <taxon>Viridiplantae</taxon>
        <taxon>Chlorophyta</taxon>
        <taxon>core chlorophytes</taxon>
        <taxon>Chlorophyceae</taxon>
        <taxon>CS clade</taxon>
        <taxon>Chlamydomonadales</taxon>
        <taxon>Dunaliellaceae</taxon>
        <taxon>Dunaliella</taxon>
    </lineage>
</organism>
<feature type="compositionally biased region" description="Polar residues" evidence="2">
    <location>
        <begin position="248"/>
        <end position="264"/>
    </location>
</feature>